<dbReference type="EMBL" id="LXEN01000140">
    <property type="protein sequence ID" value="OAT23261.1"/>
    <property type="molecule type" value="Genomic_DNA"/>
</dbReference>
<dbReference type="AlphaFoldDB" id="A0A198FG96"/>
<dbReference type="SUPFAM" id="SSF51126">
    <property type="entry name" value="Pectin lyase-like"/>
    <property type="match status" value="1"/>
</dbReference>
<dbReference type="Pfam" id="PF05860">
    <property type="entry name" value="TPS"/>
    <property type="match status" value="1"/>
</dbReference>
<name>A0A198FG96_9GAMM</name>
<keyword evidence="1" id="KW-0732">Signal</keyword>
<accession>A0A198FG96</accession>
<protein>
    <submittedName>
        <fullName evidence="3">Hemolysin</fullName>
    </submittedName>
</protein>
<dbReference type="SMART" id="SM00912">
    <property type="entry name" value="Haemagg_act"/>
    <property type="match status" value="1"/>
</dbReference>
<organism evidence="3 4">
    <name type="scientific">Proteus myxofaciens ATCC 19692</name>
    <dbReference type="NCBI Taxonomy" id="1354337"/>
    <lineage>
        <taxon>Bacteria</taxon>
        <taxon>Pseudomonadati</taxon>
        <taxon>Pseudomonadota</taxon>
        <taxon>Gammaproteobacteria</taxon>
        <taxon>Enterobacterales</taxon>
        <taxon>Morganellaceae</taxon>
        <taxon>Proteus</taxon>
    </lineage>
</organism>
<evidence type="ECO:0000259" key="2">
    <source>
        <dbReference type="SMART" id="SM00912"/>
    </source>
</evidence>
<comment type="caution">
    <text evidence="3">The sequence shown here is derived from an EMBL/GenBank/DDBJ whole genome shotgun (WGS) entry which is preliminary data.</text>
</comment>
<proteinExistence type="predicted"/>
<reference evidence="3 4" key="1">
    <citation type="submission" date="2016-04" db="EMBL/GenBank/DDBJ databases">
        <title>ATOL: Assembling a taxonomically balanced genome-scale reconstruction of the evolutionary history of the Enterobacteriaceae.</title>
        <authorList>
            <person name="Plunkett G.III."/>
            <person name="Neeno-Eckwall E.C."/>
            <person name="Glasner J.D."/>
            <person name="Perna N.T."/>
        </authorList>
    </citation>
    <scope>NUCLEOTIDE SEQUENCE [LARGE SCALE GENOMIC DNA]</scope>
    <source>
        <strain evidence="3 4">ATCC 19692</strain>
    </source>
</reference>
<evidence type="ECO:0000256" key="1">
    <source>
        <dbReference type="SAM" id="SignalP"/>
    </source>
</evidence>
<dbReference type="Gene3D" id="2.160.20.10">
    <property type="entry name" value="Single-stranded right-handed beta-helix, Pectin lyase-like"/>
    <property type="match status" value="1"/>
</dbReference>
<evidence type="ECO:0000313" key="3">
    <source>
        <dbReference type="EMBL" id="OAT23261.1"/>
    </source>
</evidence>
<dbReference type="NCBIfam" id="TIGR01901">
    <property type="entry name" value="adhes_NPXG"/>
    <property type="match status" value="1"/>
</dbReference>
<dbReference type="STRING" id="1354337.M983_2794"/>
<feature type="signal peptide" evidence="1">
    <location>
        <begin position="1"/>
        <end position="21"/>
    </location>
</feature>
<dbReference type="RefSeq" id="WP_066752262.1">
    <property type="nucleotide sequence ID" value="NZ_LXEN01000140.1"/>
</dbReference>
<feature type="chain" id="PRO_5008278779" evidence="1">
    <location>
        <begin position="22"/>
        <end position="408"/>
    </location>
</feature>
<evidence type="ECO:0000313" key="4">
    <source>
        <dbReference type="Proteomes" id="UP000094023"/>
    </source>
</evidence>
<dbReference type="InterPro" id="IPR012334">
    <property type="entry name" value="Pectin_lyas_fold"/>
</dbReference>
<dbReference type="InterPro" id="IPR011050">
    <property type="entry name" value="Pectin_lyase_fold/virulence"/>
</dbReference>
<keyword evidence="4" id="KW-1185">Reference proteome</keyword>
<gene>
    <name evidence="3" type="ORF">M983_2794</name>
</gene>
<feature type="domain" description="Filamentous haemagglutinin FhaB/tRNA nuclease CdiA-like TPS" evidence="2">
    <location>
        <begin position="52"/>
        <end position="169"/>
    </location>
</feature>
<sequence length="408" mass="46507">MKIKMSIIIMGLISASSICQANEQQHNIRDGEYYDINNKKYDEFIDGTEIIINKNSLATVQVNKYNNEVAEIFISPKDTNNISHNKYDSFRVDSNGIILNNNKANAEYIINEVVNNGKHSLLEGNIGVKGRAAHVIIANPNGIICDNCTFSNHLSSIFLSGTVRRPDKAVAIYFPTPLIPESHPAYDNFDPYRGKVEFINSKNTDNRAMFRQLNIISNGIKIYNKLSLSGDINIINNYTVVHHFDNSLTKHTSPIRGLKGVRFLPTYHYLLIGNEDHTNIISPHFNGNIHSDSAINIYAYNSQVKNYGYLDSKKTHFSLYNKTNFENYRELYINNLELNKDNNSTIKNMKSGTLNYALPYVFDSSATKEEIENNEINNKTETQLRKLLKDNNFINKGEINIYSLQRVN</sequence>
<dbReference type="Proteomes" id="UP000094023">
    <property type="component" value="Unassembled WGS sequence"/>
</dbReference>
<dbReference type="InterPro" id="IPR008638">
    <property type="entry name" value="FhaB/CdiA-like_TPS"/>
</dbReference>